<keyword evidence="2 4" id="KW-0012">Acyltransferase</keyword>
<protein>
    <submittedName>
        <fullName evidence="4">Acyl-CoA N-acyltransferase</fullName>
    </submittedName>
</protein>
<dbReference type="FunFam" id="3.40.630.30:FF:000058">
    <property type="entry name" value="N-acetyltransferase (Nat5)"/>
    <property type="match status" value="1"/>
</dbReference>
<dbReference type="Proteomes" id="UP000800035">
    <property type="component" value="Unassembled WGS sequence"/>
</dbReference>
<keyword evidence="5" id="KW-1185">Reference proteome</keyword>
<dbReference type="EMBL" id="ML976986">
    <property type="protein sequence ID" value="KAF1958814.1"/>
    <property type="molecule type" value="Genomic_DNA"/>
</dbReference>
<evidence type="ECO:0000256" key="1">
    <source>
        <dbReference type="ARBA" id="ARBA00022679"/>
    </source>
</evidence>
<dbReference type="Pfam" id="PF00583">
    <property type="entry name" value="Acetyltransf_1"/>
    <property type="match status" value="1"/>
</dbReference>
<organism evidence="4 5">
    <name type="scientific">Byssothecium circinans</name>
    <dbReference type="NCBI Taxonomy" id="147558"/>
    <lineage>
        <taxon>Eukaryota</taxon>
        <taxon>Fungi</taxon>
        <taxon>Dikarya</taxon>
        <taxon>Ascomycota</taxon>
        <taxon>Pezizomycotina</taxon>
        <taxon>Dothideomycetes</taxon>
        <taxon>Pleosporomycetidae</taxon>
        <taxon>Pleosporales</taxon>
        <taxon>Massarineae</taxon>
        <taxon>Massarinaceae</taxon>
        <taxon>Byssothecium</taxon>
    </lineage>
</organism>
<name>A0A6A5U2D9_9PLEO</name>
<accession>A0A6A5U2D9</accession>
<dbReference type="AlphaFoldDB" id="A0A6A5U2D9"/>
<dbReference type="Gene3D" id="3.40.630.30">
    <property type="match status" value="1"/>
</dbReference>
<dbReference type="GO" id="GO:0031416">
    <property type="term" value="C:NatB complex"/>
    <property type="evidence" value="ECO:0007669"/>
    <property type="project" value="TreeGrafter"/>
</dbReference>
<proteinExistence type="predicted"/>
<reference evidence="4" key="1">
    <citation type="journal article" date="2020" name="Stud. Mycol.">
        <title>101 Dothideomycetes genomes: a test case for predicting lifestyles and emergence of pathogens.</title>
        <authorList>
            <person name="Haridas S."/>
            <person name="Albert R."/>
            <person name="Binder M."/>
            <person name="Bloem J."/>
            <person name="Labutti K."/>
            <person name="Salamov A."/>
            <person name="Andreopoulos B."/>
            <person name="Baker S."/>
            <person name="Barry K."/>
            <person name="Bills G."/>
            <person name="Bluhm B."/>
            <person name="Cannon C."/>
            <person name="Castanera R."/>
            <person name="Culley D."/>
            <person name="Daum C."/>
            <person name="Ezra D."/>
            <person name="Gonzalez J."/>
            <person name="Henrissat B."/>
            <person name="Kuo A."/>
            <person name="Liang C."/>
            <person name="Lipzen A."/>
            <person name="Lutzoni F."/>
            <person name="Magnuson J."/>
            <person name="Mondo S."/>
            <person name="Nolan M."/>
            <person name="Ohm R."/>
            <person name="Pangilinan J."/>
            <person name="Park H.-J."/>
            <person name="Ramirez L."/>
            <person name="Alfaro M."/>
            <person name="Sun H."/>
            <person name="Tritt A."/>
            <person name="Yoshinaga Y."/>
            <person name="Zwiers L.-H."/>
            <person name="Turgeon B."/>
            <person name="Goodwin S."/>
            <person name="Spatafora J."/>
            <person name="Crous P."/>
            <person name="Grigoriev I."/>
        </authorList>
    </citation>
    <scope>NUCLEOTIDE SEQUENCE</scope>
    <source>
        <strain evidence="4">CBS 675.92</strain>
    </source>
</reference>
<dbReference type="InterPro" id="IPR051646">
    <property type="entry name" value="NatB_acetyltransferase_subunit"/>
</dbReference>
<evidence type="ECO:0000259" key="3">
    <source>
        <dbReference type="PROSITE" id="PS51186"/>
    </source>
</evidence>
<dbReference type="PANTHER" id="PTHR45910:SF1">
    <property type="entry name" value="N-ALPHA-ACETYLTRANSFERASE 20"/>
    <property type="match status" value="1"/>
</dbReference>
<dbReference type="PANTHER" id="PTHR45910">
    <property type="entry name" value="N-ALPHA-ACETYLTRANSFERASE 20"/>
    <property type="match status" value="1"/>
</dbReference>
<keyword evidence="1 4" id="KW-0808">Transferase</keyword>
<feature type="domain" description="N-acetyltransferase" evidence="3">
    <location>
        <begin position="2"/>
        <end position="168"/>
    </location>
</feature>
<dbReference type="InterPro" id="IPR016181">
    <property type="entry name" value="Acyl_CoA_acyltransferase"/>
</dbReference>
<dbReference type="GO" id="GO:0004596">
    <property type="term" value="F:protein-N-terminal amino-acid acetyltransferase activity"/>
    <property type="evidence" value="ECO:0007669"/>
    <property type="project" value="TreeGrafter"/>
</dbReference>
<evidence type="ECO:0000313" key="4">
    <source>
        <dbReference type="EMBL" id="KAF1958814.1"/>
    </source>
</evidence>
<evidence type="ECO:0000313" key="5">
    <source>
        <dbReference type="Proteomes" id="UP000800035"/>
    </source>
</evidence>
<dbReference type="SUPFAM" id="SSF55729">
    <property type="entry name" value="Acyl-CoA N-acyltransferases (Nat)"/>
    <property type="match status" value="1"/>
</dbReference>
<gene>
    <name evidence="4" type="ORF">CC80DRAFT_546144</name>
</gene>
<dbReference type="PROSITE" id="PS51186">
    <property type="entry name" value="GNAT"/>
    <property type="match status" value="1"/>
</dbReference>
<dbReference type="OrthoDB" id="10264728at2759"/>
<dbReference type="InterPro" id="IPR000182">
    <property type="entry name" value="GNAT_dom"/>
</dbReference>
<evidence type="ECO:0000256" key="2">
    <source>
        <dbReference type="ARBA" id="ARBA00023315"/>
    </source>
</evidence>
<sequence length="191" mass="21483">MSTIRPMTACDLVRISTTNLDPLTETYNIGFYLEYLTKWPELCRVIEGVDGQIEGYILGKLESSPYAPPTIPYTPSTCADPHYLPWHGHITALTVSPTARRLGHATSLSTSLEQASDAAEAWFVDLFVRESNAVAKELYRKMGYSVYRKVVGYYNDGEDALDMRKSLSRDRKNECVREGGEGFEVSPDDVW</sequence>